<protein>
    <submittedName>
        <fullName evidence="2">Uncharacterized protein</fullName>
    </submittedName>
</protein>
<evidence type="ECO:0000313" key="3">
    <source>
        <dbReference type="Proteomes" id="UP000018731"/>
    </source>
</evidence>
<keyword evidence="1" id="KW-1133">Transmembrane helix</keyword>
<dbReference type="AlphaFoldDB" id="V8CES2"/>
<reference evidence="2 3" key="1">
    <citation type="journal article" date="2014" name="Genome Announc.">
        <title>Draft genome sequences of six enterohepatic helicobacter species isolated from humans and one from rhesus macaques.</title>
        <authorList>
            <person name="Shen Z."/>
            <person name="Sheh A."/>
            <person name="Young S.K."/>
            <person name="Abouelliel A."/>
            <person name="Ward D.V."/>
            <person name="Earl A.M."/>
            <person name="Fox J.G."/>
        </authorList>
    </citation>
    <scope>NUCLEOTIDE SEQUENCE [LARGE SCALE GENOMIC DNA]</scope>
    <source>
        <strain evidence="2 3">MIT 99-5501</strain>
    </source>
</reference>
<keyword evidence="3" id="KW-1185">Reference proteome</keyword>
<name>V8CES2_9HELI</name>
<keyword evidence="1" id="KW-0472">Membrane</keyword>
<dbReference type="HOGENOM" id="CLU_2752258_0_0_7"/>
<dbReference type="RefSeq" id="WP_023927301.1">
    <property type="nucleotide sequence ID" value="NZ_KI669454.1"/>
</dbReference>
<comment type="caution">
    <text evidence="2">The sequence shown here is derived from an EMBL/GenBank/DDBJ whole genome shotgun (WGS) entry which is preliminary data.</text>
</comment>
<sequence>MKGYVVRFVYMFLFFLLVPNLLAFVPFFDRFFSAKFSSFGIDFVLTVIGAFIMGLGFAFFGKSKNDKANT</sequence>
<keyword evidence="1" id="KW-0812">Transmembrane</keyword>
<evidence type="ECO:0000256" key="1">
    <source>
        <dbReference type="SAM" id="Phobius"/>
    </source>
</evidence>
<evidence type="ECO:0000313" key="2">
    <source>
        <dbReference type="EMBL" id="ETD25236.1"/>
    </source>
</evidence>
<feature type="transmembrane region" description="Helical" evidence="1">
    <location>
        <begin position="7"/>
        <end position="28"/>
    </location>
</feature>
<feature type="transmembrane region" description="Helical" evidence="1">
    <location>
        <begin position="40"/>
        <end position="60"/>
    </location>
</feature>
<dbReference type="EMBL" id="AZJI01000001">
    <property type="protein sequence ID" value="ETD25236.1"/>
    <property type="molecule type" value="Genomic_DNA"/>
</dbReference>
<dbReference type="Proteomes" id="UP000018731">
    <property type="component" value="Unassembled WGS sequence"/>
</dbReference>
<proteinExistence type="predicted"/>
<accession>V8CES2</accession>
<organism evidence="2 3">
    <name type="scientific">Helicobacter macacae MIT 99-5501</name>
    <dbReference type="NCBI Taxonomy" id="1357400"/>
    <lineage>
        <taxon>Bacteria</taxon>
        <taxon>Pseudomonadati</taxon>
        <taxon>Campylobacterota</taxon>
        <taxon>Epsilonproteobacteria</taxon>
        <taxon>Campylobacterales</taxon>
        <taxon>Helicobacteraceae</taxon>
        <taxon>Helicobacter</taxon>
    </lineage>
</organism>
<gene>
    <name evidence="2" type="ORF">HMPREF2086_00571</name>
</gene>